<evidence type="ECO:0000313" key="1">
    <source>
        <dbReference type="EMBL" id="QPJ85290.1"/>
    </source>
</evidence>
<sequence>MIYIITIFICVIFILSIMFFIWANSTYKPTILATISMLSDNLVTITKDNKFIVFTPNNTTPSNGFIFYPGAKIKPEAYAPLCRKICMEGFLVVIAPMTLNLAIFSPNKAKDIINRFDNINTWAIGGHSLGGAMASNYALKDSKINSVVFYASYPAKNKFKDYNKDVLSIYGDLDGVAKLENIKGPNLPKNSTFIEIKGGNHAQFGSYGEQSGDNKATISDEKQINLASKCTINFLNNINNPIEMQYKLS</sequence>
<dbReference type="EMBL" id="CP051754">
    <property type="protein sequence ID" value="QPJ85290.1"/>
    <property type="molecule type" value="Genomic_DNA"/>
</dbReference>
<organism evidence="1 2">
    <name type="scientific">Candidatus Sarcina troglodytae</name>
    <dbReference type="NCBI Taxonomy" id="2726954"/>
    <lineage>
        <taxon>Bacteria</taxon>
        <taxon>Bacillati</taxon>
        <taxon>Bacillota</taxon>
        <taxon>Clostridia</taxon>
        <taxon>Eubacteriales</taxon>
        <taxon>Clostridiaceae</taxon>
        <taxon>Sarcina</taxon>
    </lineage>
</organism>
<gene>
    <name evidence="1" type="ORF">HH195_04920</name>
</gene>
<accession>A0ACD1BD10</accession>
<reference evidence="1" key="1">
    <citation type="submission" date="2020-04" db="EMBL/GenBank/DDBJ databases">
        <title>A novel bacterium ('Candidatus Sarcina troglodytae' sp. nov.) linked to a protracted, uniformly lethal epizootic among sanctuary western chimpanzees (Pan troglodytes verus) in Sierra Leone.</title>
        <authorList>
            <person name="Owens L.A."/>
            <person name="Colitti B."/>
            <person name="Hirji I."/>
            <person name="Pizaro A."/>
            <person name="Jaffe J.E."/>
            <person name="Moittie S."/>
            <person name="Bishop-Lilly K.A."/>
            <person name="Estrella L.A."/>
            <person name="Voegtly L.J."/>
            <person name="Kuhn J.H."/>
            <person name="Suen G."/>
            <person name="Deblois C.L."/>
            <person name="Dunn C."/>
            <person name="Juan-Salles C."/>
            <person name="Goldberg T.L."/>
        </authorList>
    </citation>
    <scope>NUCLEOTIDE SEQUENCE</scope>
    <source>
        <strain evidence="1">JB2</strain>
    </source>
</reference>
<name>A0ACD1BD10_9CLOT</name>
<keyword evidence="1" id="KW-0378">Hydrolase</keyword>
<proteinExistence type="predicted"/>
<protein>
    <submittedName>
        <fullName evidence="1">Alpha/beta hydrolase</fullName>
    </submittedName>
</protein>
<keyword evidence="2" id="KW-1185">Reference proteome</keyword>
<dbReference type="Proteomes" id="UP000594603">
    <property type="component" value="Chromosome"/>
</dbReference>
<evidence type="ECO:0000313" key="2">
    <source>
        <dbReference type="Proteomes" id="UP000594603"/>
    </source>
</evidence>